<dbReference type="InterPro" id="IPR016156">
    <property type="entry name" value="FAD/NAD-linked_Rdtase_dimer_sf"/>
</dbReference>
<evidence type="ECO:0000256" key="2">
    <source>
        <dbReference type="ARBA" id="ARBA00009130"/>
    </source>
</evidence>
<keyword evidence="3" id="KW-0285">Flavoprotein</keyword>
<evidence type="ECO:0000256" key="4">
    <source>
        <dbReference type="ARBA" id="ARBA00022827"/>
    </source>
</evidence>
<dbReference type="PANTHER" id="PTHR43429:SF1">
    <property type="entry name" value="NAD(P)H SULFUR OXIDOREDUCTASE (COA-DEPENDENT)"/>
    <property type="match status" value="1"/>
</dbReference>
<dbReference type="Gene3D" id="3.40.250.10">
    <property type="entry name" value="Rhodanese-like domain"/>
    <property type="match status" value="1"/>
</dbReference>
<sequence length="549" mass="60464">MKYVIIGGVAGGMSAATRLRRLNEEAEIIVVERGPYVSFANCGLPYFIGGVIQERSKLLVQTAEKLYQRFRLDVRTESEATHIDREQKKVTITHHGKTYEENYDALILSTGAHPMRPPIKGIDQADHLFTLRDVPDAEHIVQYLQQHQVDRAVIIGAGFIGMEMAENLAERGLKVTIIEREHQVLPPLDPEMAASVEAELKERGIEVLKGKTVTGFEEKGAVLVMDDGRRKESDLTLLSVGIVPESSLAEQAGLALGIRRSISVNDQLQTSDPNIYAIGDAIEVAQTISGKAAVIPLASPANRQGRMVADILSGLNRHYKGTLGTSIVKIFDTSAAVTGLSEKMLQRYQIPYEALHTSPPDHASYYPGSSQMTLKLLFDPEVGKLLGAQAVGKKGIDKTIDVLATAIHGQMTVNDLTELELAYAPPFNSAKAPVNLIGYASENLLEDKVQHVQWNEVDQLVKQGAMLIDVRTEQEYENGTIQGAVNIPLDNLRQRVREIPKNRNLIVTCQVGLRGYLASRILAQKGYKVKNLDGGYKLYKSVFPEKVKE</sequence>
<dbReference type="Gene3D" id="3.50.50.60">
    <property type="entry name" value="FAD/NAD(P)-binding domain"/>
    <property type="match status" value="2"/>
</dbReference>
<dbReference type="Pfam" id="PF02852">
    <property type="entry name" value="Pyr_redox_dim"/>
    <property type="match status" value="1"/>
</dbReference>
<dbReference type="RefSeq" id="WP_047035424.1">
    <property type="nucleotide sequence ID" value="NZ_AFVQ02000177.1"/>
</dbReference>
<dbReference type="InterPro" id="IPR036873">
    <property type="entry name" value="Rhodanese-like_dom_sf"/>
</dbReference>
<dbReference type="SUPFAM" id="SSF51905">
    <property type="entry name" value="FAD/NAD(P)-binding domain"/>
    <property type="match status" value="2"/>
</dbReference>
<dbReference type="PRINTS" id="PR00368">
    <property type="entry name" value="FADPNR"/>
</dbReference>
<protein>
    <submittedName>
        <fullName evidence="8">CoA-disulfide reductase</fullName>
    </submittedName>
</protein>
<comment type="cofactor">
    <cofactor evidence="1">
        <name>FAD</name>
        <dbReference type="ChEBI" id="CHEBI:57692"/>
    </cofactor>
</comment>
<dbReference type="SUPFAM" id="SSF55424">
    <property type="entry name" value="FAD/NAD-linked reductases, dimerisation (C-terminal) domain"/>
    <property type="match status" value="1"/>
</dbReference>
<dbReference type="SUPFAM" id="SSF52821">
    <property type="entry name" value="Rhodanese/Cell cycle control phosphatase"/>
    <property type="match status" value="1"/>
</dbReference>
<gene>
    <name evidence="8" type="ORF">SINU_12085</name>
</gene>
<dbReference type="AlphaFoldDB" id="A0A0U1QLL2"/>
<dbReference type="InterPro" id="IPR036188">
    <property type="entry name" value="FAD/NAD-bd_sf"/>
</dbReference>
<evidence type="ECO:0000313" key="8">
    <source>
        <dbReference type="EMBL" id="KLI01689.1"/>
    </source>
</evidence>
<dbReference type="PRINTS" id="PR00411">
    <property type="entry name" value="PNDRDTASEI"/>
</dbReference>
<evidence type="ECO:0000259" key="7">
    <source>
        <dbReference type="PROSITE" id="PS50206"/>
    </source>
</evidence>
<dbReference type="OrthoDB" id="9802028at2"/>
<dbReference type="PROSITE" id="PS50206">
    <property type="entry name" value="RHODANESE_3"/>
    <property type="match status" value="1"/>
</dbReference>
<evidence type="ECO:0000256" key="3">
    <source>
        <dbReference type="ARBA" id="ARBA00022630"/>
    </source>
</evidence>
<keyword evidence="4" id="KW-0274">FAD</keyword>
<evidence type="ECO:0000256" key="5">
    <source>
        <dbReference type="ARBA" id="ARBA00023002"/>
    </source>
</evidence>
<keyword evidence="9" id="KW-1185">Reference proteome</keyword>
<dbReference type="InterPro" id="IPR001763">
    <property type="entry name" value="Rhodanese-like_dom"/>
</dbReference>
<dbReference type="GO" id="GO:0016491">
    <property type="term" value="F:oxidoreductase activity"/>
    <property type="evidence" value="ECO:0007669"/>
    <property type="project" value="UniProtKB-KW"/>
</dbReference>
<dbReference type="Pfam" id="PF07992">
    <property type="entry name" value="Pyr_redox_2"/>
    <property type="match status" value="1"/>
</dbReference>
<evidence type="ECO:0000256" key="6">
    <source>
        <dbReference type="ARBA" id="ARBA00023284"/>
    </source>
</evidence>
<keyword evidence="6" id="KW-0676">Redox-active center</keyword>
<dbReference type="PANTHER" id="PTHR43429">
    <property type="entry name" value="PYRIDINE NUCLEOTIDE-DISULFIDE OXIDOREDUCTASE DOMAIN-CONTAINING"/>
    <property type="match status" value="1"/>
</dbReference>
<keyword evidence="5" id="KW-0560">Oxidoreductase</keyword>
<dbReference type="InterPro" id="IPR050260">
    <property type="entry name" value="FAD-bd_OxRdtase"/>
</dbReference>
<dbReference type="InterPro" id="IPR004099">
    <property type="entry name" value="Pyr_nucl-diS_OxRdtase_dimer"/>
</dbReference>
<dbReference type="STRING" id="1069536.SINU_12085"/>
<evidence type="ECO:0000256" key="1">
    <source>
        <dbReference type="ARBA" id="ARBA00001974"/>
    </source>
</evidence>
<feature type="domain" description="Rhodanese" evidence="7">
    <location>
        <begin position="461"/>
        <end position="548"/>
    </location>
</feature>
<dbReference type="CDD" id="cd01524">
    <property type="entry name" value="RHOD_Pyr_redox"/>
    <property type="match status" value="1"/>
</dbReference>
<comment type="caution">
    <text evidence="8">The sequence shown here is derived from an EMBL/GenBank/DDBJ whole genome shotgun (WGS) entry which is preliminary data.</text>
</comment>
<evidence type="ECO:0000313" key="9">
    <source>
        <dbReference type="Proteomes" id="UP000035553"/>
    </source>
</evidence>
<dbReference type="SMART" id="SM00450">
    <property type="entry name" value="RHOD"/>
    <property type="match status" value="1"/>
</dbReference>
<dbReference type="Proteomes" id="UP000035553">
    <property type="component" value="Unassembled WGS sequence"/>
</dbReference>
<accession>A0A0U1QLL2</accession>
<reference evidence="8 9" key="1">
    <citation type="journal article" date="2011" name="J. Bacteriol.">
        <title>Draft genome sequence of Sporolactobacillus inulinus strain CASD, an efficient D-lactic acid-producing bacterium with high-concentration lactate tolerance capability.</title>
        <authorList>
            <person name="Yu B."/>
            <person name="Su F."/>
            <person name="Wang L."/>
            <person name="Xu K."/>
            <person name="Zhao B."/>
            <person name="Xu P."/>
        </authorList>
    </citation>
    <scope>NUCLEOTIDE SEQUENCE [LARGE SCALE GENOMIC DNA]</scope>
    <source>
        <strain evidence="8 9">CASD</strain>
    </source>
</reference>
<name>A0A0U1QLL2_9BACL</name>
<proteinExistence type="inferred from homology"/>
<organism evidence="8 9">
    <name type="scientific">Sporolactobacillus inulinus CASD</name>
    <dbReference type="NCBI Taxonomy" id="1069536"/>
    <lineage>
        <taxon>Bacteria</taxon>
        <taxon>Bacillati</taxon>
        <taxon>Bacillota</taxon>
        <taxon>Bacilli</taxon>
        <taxon>Bacillales</taxon>
        <taxon>Sporolactobacillaceae</taxon>
        <taxon>Sporolactobacillus</taxon>
    </lineage>
</organism>
<dbReference type="EMBL" id="AFVQ02000177">
    <property type="protein sequence ID" value="KLI01689.1"/>
    <property type="molecule type" value="Genomic_DNA"/>
</dbReference>
<dbReference type="Pfam" id="PF00581">
    <property type="entry name" value="Rhodanese"/>
    <property type="match status" value="1"/>
</dbReference>
<comment type="similarity">
    <text evidence="2">Belongs to the class-III pyridine nucleotide-disulfide oxidoreductase family.</text>
</comment>
<dbReference type="InterPro" id="IPR023753">
    <property type="entry name" value="FAD/NAD-binding_dom"/>
</dbReference>